<dbReference type="Proteomes" id="UP000002296">
    <property type="component" value="Unassembled WGS sequence"/>
</dbReference>
<evidence type="ECO:0000313" key="2">
    <source>
        <dbReference type="Proteomes" id="UP000002296"/>
    </source>
</evidence>
<dbReference type="EMBL" id="AAHK01001464">
    <property type="protein sequence ID" value="EAN85273.1"/>
    <property type="molecule type" value="Genomic_DNA"/>
</dbReference>
<feature type="non-terminal residue" evidence="1">
    <location>
        <position position="96"/>
    </location>
</feature>
<proteinExistence type="predicted"/>
<sequence>MGTMVLEESKIDDPTALRRIISAAQPCQSHVGRMMDASRAHAHIFAGIEKKSHSVAKKERDRQLQLQREYQTAWEVAAVRSLQLPALRTLAPSFTK</sequence>
<dbReference type="InParanoid" id="Q4CYC1"/>
<protein>
    <submittedName>
        <fullName evidence="1">Uncharacterized protein</fullName>
    </submittedName>
</protein>
<dbReference type="AlphaFoldDB" id="Q4CYC1"/>
<evidence type="ECO:0000313" key="1">
    <source>
        <dbReference type="EMBL" id="EAN85273.1"/>
    </source>
</evidence>
<dbReference type="GeneID" id="3537291"/>
<dbReference type="KEGG" id="tcr:503881.4"/>
<dbReference type="PaxDb" id="353153-Q4CYC1"/>
<name>Q4CYC1_TRYCC</name>
<accession>Q4CYC1</accession>
<dbReference type="RefSeq" id="XP_807124.1">
    <property type="nucleotide sequence ID" value="XM_802031.1"/>
</dbReference>
<gene>
    <name evidence="1" type="ORF">Tc00.1047053503881.4</name>
</gene>
<keyword evidence="2" id="KW-1185">Reference proteome</keyword>
<comment type="caution">
    <text evidence="1">The sequence shown here is derived from an EMBL/GenBank/DDBJ whole genome shotgun (WGS) entry which is preliminary data.</text>
</comment>
<reference evidence="1 2" key="1">
    <citation type="journal article" date="2005" name="Science">
        <title>The genome sequence of Trypanosoma cruzi, etiologic agent of Chagas disease.</title>
        <authorList>
            <person name="El-Sayed N.M."/>
            <person name="Myler P.J."/>
            <person name="Bartholomeu D.C."/>
            <person name="Nilsson D."/>
            <person name="Aggarwal G."/>
            <person name="Tran A.N."/>
            <person name="Ghedin E."/>
            <person name="Worthey E.A."/>
            <person name="Delcher A.L."/>
            <person name="Blandin G."/>
            <person name="Westenberger S.J."/>
            <person name="Caler E."/>
            <person name="Cerqueira G.C."/>
            <person name="Branche C."/>
            <person name="Haas B."/>
            <person name="Anupama A."/>
            <person name="Arner E."/>
            <person name="Aslund L."/>
            <person name="Attipoe P."/>
            <person name="Bontempi E."/>
            <person name="Bringaud F."/>
            <person name="Burton P."/>
            <person name="Cadag E."/>
            <person name="Campbell D.A."/>
            <person name="Carrington M."/>
            <person name="Crabtree J."/>
            <person name="Darban H."/>
            <person name="da Silveira J.F."/>
            <person name="de Jong P."/>
            <person name="Edwards K."/>
            <person name="Englund P.T."/>
            <person name="Fazelina G."/>
            <person name="Feldblyum T."/>
            <person name="Ferella M."/>
            <person name="Frasch A.C."/>
            <person name="Gull K."/>
            <person name="Horn D."/>
            <person name="Hou L."/>
            <person name="Huang Y."/>
            <person name="Kindlund E."/>
            <person name="Klingbeil M."/>
            <person name="Kluge S."/>
            <person name="Koo H."/>
            <person name="Lacerda D."/>
            <person name="Levin M.J."/>
            <person name="Lorenzi H."/>
            <person name="Louie T."/>
            <person name="Machado C.R."/>
            <person name="McCulloch R."/>
            <person name="McKenna A."/>
            <person name="Mizuno Y."/>
            <person name="Mottram J.C."/>
            <person name="Nelson S."/>
            <person name="Ochaya S."/>
            <person name="Osoegawa K."/>
            <person name="Pai G."/>
            <person name="Parsons M."/>
            <person name="Pentony M."/>
            <person name="Pettersson U."/>
            <person name="Pop M."/>
            <person name="Ramirez J.L."/>
            <person name="Rinta J."/>
            <person name="Robertson L."/>
            <person name="Salzberg S.L."/>
            <person name="Sanchez D.O."/>
            <person name="Seyler A."/>
            <person name="Sharma R."/>
            <person name="Shetty J."/>
            <person name="Simpson A.J."/>
            <person name="Sisk E."/>
            <person name="Tammi M.T."/>
            <person name="Tarleton R."/>
            <person name="Teixeira S."/>
            <person name="Van Aken S."/>
            <person name="Vogt C."/>
            <person name="Ward P.N."/>
            <person name="Wickstead B."/>
            <person name="Wortman J."/>
            <person name="White O."/>
            <person name="Fraser C.M."/>
            <person name="Stuart K.D."/>
            <person name="Andersson B."/>
        </authorList>
    </citation>
    <scope>NUCLEOTIDE SEQUENCE [LARGE SCALE GENOMIC DNA]</scope>
    <source>
        <strain evidence="1 2">CL Brener</strain>
    </source>
</reference>
<organism evidence="1 2">
    <name type="scientific">Trypanosoma cruzi (strain CL Brener)</name>
    <dbReference type="NCBI Taxonomy" id="353153"/>
    <lineage>
        <taxon>Eukaryota</taxon>
        <taxon>Discoba</taxon>
        <taxon>Euglenozoa</taxon>
        <taxon>Kinetoplastea</taxon>
        <taxon>Metakinetoplastina</taxon>
        <taxon>Trypanosomatida</taxon>
        <taxon>Trypanosomatidae</taxon>
        <taxon>Trypanosoma</taxon>
        <taxon>Schizotrypanum</taxon>
    </lineage>
</organism>